<dbReference type="AlphaFoldDB" id="A0A1R1Y837"/>
<proteinExistence type="predicted"/>
<evidence type="ECO:0000313" key="3">
    <source>
        <dbReference type="Proteomes" id="UP000187283"/>
    </source>
</evidence>
<feature type="compositionally biased region" description="Basic and acidic residues" evidence="1">
    <location>
        <begin position="93"/>
        <end position="104"/>
    </location>
</feature>
<dbReference type="STRING" id="133412.A0A1R1Y837"/>
<gene>
    <name evidence="2" type="ORF">AYI70_g2500</name>
</gene>
<feature type="compositionally biased region" description="Low complexity" evidence="1">
    <location>
        <begin position="396"/>
        <end position="424"/>
    </location>
</feature>
<dbReference type="InterPro" id="IPR026705">
    <property type="entry name" value="Hid-1/Ecm30"/>
</dbReference>
<dbReference type="EMBL" id="LSSN01000618">
    <property type="protein sequence ID" value="OMJ23043.1"/>
    <property type="molecule type" value="Genomic_DNA"/>
</dbReference>
<protein>
    <submittedName>
        <fullName evidence="2">Hid-1 family protein</fullName>
    </submittedName>
</protein>
<feature type="region of interest" description="Disordered" evidence="1">
    <location>
        <begin position="393"/>
        <end position="434"/>
    </location>
</feature>
<feature type="region of interest" description="Disordered" evidence="1">
    <location>
        <begin position="84"/>
        <end position="109"/>
    </location>
</feature>
<dbReference type="GO" id="GO:0005797">
    <property type="term" value="C:Golgi medial cisterna"/>
    <property type="evidence" value="ECO:0007669"/>
    <property type="project" value="TreeGrafter"/>
</dbReference>
<dbReference type="OrthoDB" id="1938156at2759"/>
<dbReference type="Pfam" id="PF12722">
    <property type="entry name" value="Hid1"/>
    <property type="match status" value="2"/>
</dbReference>
<keyword evidence="3" id="KW-1185">Reference proteome</keyword>
<comment type="caution">
    <text evidence="2">The sequence shown here is derived from an EMBL/GenBank/DDBJ whole genome shotgun (WGS) entry which is preliminary data.</text>
</comment>
<evidence type="ECO:0000256" key="1">
    <source>
        <dbReference type="SAM" id="MobiDB-lite"/>
    </source>
</evidence>
<accession>A0A1R1Y837</accession>
<dbReference type="PANTHER" id="PTHR21575:SF14">
    <property type="entry name" value="HID-1 FAMILY PROTEIN P19A11.07C"/>
    <property type="match status" value="1"/>
</dbReference>
<name>A0A1R1Y837_9FUNG</name>
<dbReference type="Proteomes" id="UP000187283">
    <property type="component" value="Unassembled WGS sequence"/>
</dbReference>
<evidence type="ECO:0000313" key="2">
    <source>
        <dbReference type="EMBL" id="OMJ23043.1"/>
    </source>
</evidence>
<organism evidence="2 3">
    <name type="scientific">Smittium culicis</name>
    <dbReference type="NCBI Taxonomy" id="133412"/>
    <lineage>
        <taxon>Eukaryota</taxon>
        <taxon>Fungi</taxon>
        <taxon>Fungi incertae sedis</taxon>
        <taxon>Zoopagomycota</taxon>
        <taxon>Kickxellomycotina</taxon>
        <taxon>Harpellomycetes</taxon>
        <taxon>Harpellales</taxon>
        <taxon>Legeriomycetaceae</taxon>
        <taxon>Smittium</taxon>
    </lineage>
</organism>
<sequence>MGGQANSKPHPKDLLKKKQLLNCIRVLTRLTPYIYEDTSSRIEDILFWNLSKTNPNDPQISISSPGIGYQLAEVSLLLFSTPGLSVSDSEPTNPKDSKGSDKSLENNLITKNNTNDSSIKYPIWTFGIGVPTPTLTTLSSNAEIFSNRVEILQLFLALSSKEIYYRAQNSVKVENKILEYIVTHSNNQLILSLLCSLINTSLKLHKKKVFNFSYKPDLGSIDSDTLCSIYSSQLLSILMGASLHQNKNKLYLFISKIHRPQEFEFIIKNSIQILNSALDSSVSILATVTQAQNSQIELISSVISTLLLISECNSDFSNYLGDHNEVTLLFVLLSRFLLMYRGQSVKNGLCKIIVYLLRKLSEVKSFSVNMMQPFFNYYSLIPIHLRPLKNSRNPVSANRSNDASISNSINNSQKSNSDSQENSEPTPQTNYAEQLDEPETTLVVSYIDFLIQYTYSVVSESDPTMKPIYTDLFITIRNISPHITNLSLYSIKCLFLMFEVFSSPAFIVVDRAHVQWLQFLLESFYSIIKFHLSDNPLFTYQLLFYTKNIRKLVNFDYDEALHILSNIKKAKETNESKRNILEPSTSPTPPIIKGKFDSNSIANLGSKQTTPESIGNNLGNLNISGKGKQKVDAIQISSNQNNTKNLNEIKEVEKNDLEKSTAKLTLSTLSKNQVVRKHNQMVSKQDIESLVHALPTKQILIILDSLIPHVQKIKDDYLTELNEQSDSGKDLGVIGFEEQSISELVINFLSNENIVNFVPYQNKSNSEDDKLIKPIQLFFYSANGKNPSGGYYLINFKTIIWVRVFIVGTKPLGLFNGSNIKLFLVKQA</sequence>
<dbReference type="GO" id="GO:0016020">
    <property type="term" value="C:membrane"/>
    <property type="evidence" value="ECO:0007669"/>
    <property type="project" value="TreeGrafter"/>
</dbReference>
<reference evidence="2 3" key="1">
    <citation type="submission" date="2017-01" db="EMBL/GenBank/DDBJ databases">
        <authorList>
            <person name="Mah S.A."/>
            <person name="Swanson W.J."/>
            <person name="Moy G.W."/>
            <person name="Vacquier V.D."/>
        </authorList>
    </citation>
    <scope>NUCLEOTIDE SEQUENCE [LARGE SCALE GENOMIC DNA]</scope>
    <source>
        <strain evidence="2 3">GSMNP</strain>
    </source>
</reference>
<dbReference type="PANTHER" id="PTHR21575">
    <property type="entry name" value="PROTEIN HID1"/>
    <property type="match status" value="1"/>
</dbReference>
<dbReference type="GO" id="GO:0000138">
    <property type="term" value="C:Golgi trans cisterna"/>
    <property type="evidence" value="ECO:0007669"/>
    <property type="project" value="TreeGrafter"/>
</dbReference>